<organism evidence="1 2">
    <name type="scientific">Dictyobacter vulcani</name>
    <dbReference type="NCBI Taxonomy" id="2607529"/>
    <lineage>
        <taxon>Bacteria</taxon>
        <taxon>Bacillati</taxon>
        <taxon>Chloroflexota</taxon>
        <taxon>Ktedonobacteria</taxon>
        <taxon>Ktedonobacterales</taxon>
        <taxon>Dictyobacteraceae</taxon>
        <taxon>Dictyobacter</taxon>
    </lineage>
</organism>
<accession>A0A5J4KF68</accession>
<keyword evidence="2" id="KW-1185">Reference proteome</keyword>
<reference evidence="1 2" key="1">
    <citation type="submission" date="2019-10" db="EMBL/GenBank/DDBJ databases">
        <title>Dictyobacter vulcani sp. nov., within the class Ktedonobacteria, isolated from soil of volcanic Mt. Zao.</title>
        <authorList>
            <person name="Zheng Y."/>
            <person name="Wang C.M."/>
            <person name="Sakai Y."/>
            <person name="Abe K."/>
            <person name="Yokota A."/>
            <person name="Yabe S."/>
        </authorList>
    </citation>
    <scope>NUCLEOTIDE SEQUENCE [LARGE SCALE GENOMIC DNA]</scope>
    <source>
        <strain evidence="1 2">W12</strain>
    </source>
</reference>
<evidence type="ECO:0000313" key="2">
    <source>
        <dbReference type="Proteomes" id="UP000326912"/>
    </source>
</evidence>
<protein>
    <submittedName>
        <fullName evidence="1">Uncharacterized protein</fullName>
    </submittedName>
</protein>
<dbReference type="EMBL" id="BKZW01000001">
    <property type="protein sequence ID" value="GER88028.1"/>
    <property type="molecule type" value="Genomic_DNA"/>
</dbReference>
<proteinExistence type="predicted"/>
<evidence type="ECO:0000313" key="1">
    <source>
        <dbReference type="EMBL" id="GER88028.1"/>
    </source>
</evidence>
<dbReference type="Proteomes" id="UP000326912">
    <property type="component" value="Unassembled WGS sequence"/>
</dbReference>
<comment type="caution">
    <text evidence="1">The sequence shown here is derived from an EMBL/GenBank/DDBJ whole genome shotgun (WGS) entry which is preliminary data.</text>
</comment>
<dbReference type="RefSeq" id="WP_151755964.1">
    <property type="nucleotide sequence ID" value="NZ_BKZW01000001.1"/>
</dbReference>
<dbReference type="AlphaFoldDB" id="A0A5J4KF68"/>
<sequence length="107" mass="12206">MVRQCAWCLRLINSAGERLSPLPLPKLYEASHGICGICGMQWMDQVMEADEPLEALQRHESEALHDTGYPEVEPQEAITRMVLQLQGQIPKAVVKPKLRRLNVLRFQ</sequence>
<gene>
    <name evidence="1" type="ORF">KDW_21900</name>
</gene>
<name>A0A5J4KF68_9CHLR</name>